<protein>
    <recommendedName>
        <fullName evidence="6">PHD-type domain-containing protein</fullName>
    </recommendedName>
</protein>
<dbReference type="Gene3D" id="3.30.40.10">
    <property type="entry name" value="Zinc/RING finger domain, C3HC4 (zinc finger)"/>
    <property type="match status" value="1"/>
</dbReference>
<comment type="caution">
    <text evidence="7">The sequence shown here is derived from an EMBL/GenBank/DDBJ whole genome shotgun (WGS) entry which is preliminary data.</text>
</comment>
<keyword evidence="4" id="KW-0175">Coiled coil</keyword>
<proteinExistence type="predicted"/>
<sequence>MAVFTHCVPFICSVYIPSAARSACAAPGRGVVCRDDDTFTKVLSHYRTALWSHSHCLLMFAQSITVINLFSPPLVSQCSPDFHSFGGFLLEDVKKEIKRGQRLRCNSCKKSGATVGCDVSRCKKSYHYACALKCNAHAIEDEQNGIYKILCARHRPDRVSNGDEHADDSSGILISTDEEVSLDGADDDGTWDDDLESETSLGCVESSNSKEVHNPQEEQAPAPSTQGNKTEILDTPKRNMLKRLKASTPQAPVPSAVGDEYSVVISEKVTNGSSRHLDFGGNAAVTGPLNVHSNPIKPEDADSVLCIDLTSGPKRKRLDCPDSSESPSSNFDNRPMKKSFGECSAVPSMADVSHVESLRIESKVQEDVFCPEPLIMERKVQVANLTQTIVDDQVKDSGPQWIKLLSQCYAQIKNPSDVNGQTNNLKGRDFWNLCSKENCIEALLKKMKASVETNIENILHQNASEEDYEQAFNVLKATGCLQNIAKEVKQEIKDKKEALEREKANLLQKEQMLDEILGE</sequence>
<dbReference type="PROSITE" id="PS51805">
    <property type="entry name" value="EPHD"/>
    <property type="match status" value="1"/>
</dbReference>
<feature type="compositionally biased region" description="Acidic residues" evidence="5">
    <location>
        <begin position="176"/>
        <end position="197"/>
    </location>
</feature>
<evidence type="ECO:0000256" key="1">
    <source>
        <dbReference type="ARBA" id="ARBA00022723"/>
    </source>
</evidence>
<keyword evidence="2" id="KW-0863">Zinc-finger</keyword>
<organism evidence="7 8">
    <name type="scientific">Pleurodeles waltl</name>
    <name type="common">Iberian ribbed newt</name>
    <dbReference type="NCBI Taxonomy" id="8319"/>
    <lineage>
        <taxon>Eukaryota</taxon>
        <taxon>Metazoa</taxon>
        <taxon>Chordata</taxon>
        <taxon>Craniata</taxon>
        <taxon>Vertebrata</taxon>
        <taxon>Euteleostomi</taxon>
        <taxon>Amphibia</taxon>
        <taxon>Batrachia</taxon>
        <taxon>Caudata</taxon>
        <taxon>Salamandroidea</taxon>
        <taxon>Salamandridae</taxon>
        <taxon>Pleurodelinae</taxon>
        <taxon>Pleurodeles</taxon>
    </lineage>
</organism>
<reference evidence="7" key="1">
    <citation type="journal article" date="2022" name="bioRxiv">
        <title>Sequencing and chromosome-scale assembly of the giantPleurodeles waltlgenome.</title>
        <authorList>
            <person name="Brown T."/>
            <person name="Elewa A."/>
            <person name="Iarovenko S."/>
            <person name="Subramanian E."/>
            <person name="Araus A.J."/>
            <person name="Petzold A."/>
            <person name="Susuki M."/>
            <person name="Suzuki K.-i.T."/>
            <person name="Hayashi T."/>
            <person name="Toyoda A."/>
            <person name="Oliveira C."/>
            <person name="Osipova E."/>
            <person name="Leigh N.D."/>
            <person name="Simon A."/>
            <person name="Yun M.H."/>
        </authorList>
    </citation>
    <scope>NUCLEOTIDE SEQUENCE</scope>
    <source>
        <strain evidence="7">20211129_DDA</strain>
        <tissue evidence="7">Liver</tissue>
    </source>
</reference>
<dbReference type="GO" id="GO:0008270">
    <property type="term" value="F:zinc ion binding"/>
    <property type="evidence" value="ECO:0007669"/>
    <property type="project" value="UniProtKB-KW"/>
</dbReference>
<evidence type="ECO:0000256" key="3">
    <source>
        <dbReference type="ARBA" id="ARBA00022833"/>
    </source>
</evidence>
<feature type="domain" description="PHD-type" evidence="6">
    <location>
        <begin position="27"/>
        <end position="155"/>
    </location>
</feature>
<dbReference type="PANTHER" id="PTHR12420:SF45">
    <property type="entry name" value="TRANSCRIPTIONAL REGULATOR ATRX HOMOLOG"/>
    <property type="match status" value="1"/>
</dbReference>
<gene>
    <name evidence="7" type="ORF">NDU88_003020</name>
</gene>
<name>A0AAV7NI15_PLEWA</name>
<dbReference type="AlphaFoldDB" id="A0AAV7NI15"/>
<feature type="compositionally biased region" description="Polar residues" evidence="5">
    <location>
        <begin position="323"/>
        <end position="332"/>
    </location>
</feature>
<keyword evidence="1" id="KW-0479">Metal-binding</keyword>
<dbReference type="Proteomes" id="UP001066276">
    <property type="component" value="Chromosome 8"/>
</dbReference>
<dbReference type="InterPro" id="IPR051188">
    <property type="entry name" value="PHD-type_Zinc_Finger"/>
</dbReference>
<keyword evidence="3" id="KW-0862">Zinc</keyword>
<evidence type="ECO:0000259" key="6">
    <source>
        <dbReference type="PROSITE" id="PS51805"/>
    </source>
</evidence>
<feature type="region of interest" description="Disordered" evidence="5">
    <location>
        <begin position="315"/>
        <end position="336"/>
    </location>
</feature>
<evidence type="ECO:0000256" key="2">
    <source>
        <dbReference type="ARBA" id="ARBA00022771"/>
    </source>
</evidence>
<keyword evidence="8" id="KW-1185">Reference proteome</keyword>
<evidence type="ECO:0000313" key="7">
    <source>
        <dbReference type="EMBL" id="KAJ1114789.1"/>
    </source>
</evidence>
<dbReference type="InterPro" id="IPR013083">
    <property type="entry name" value="Znf_RING/FYVE/PHD"/>
</dbReference>
<evidence type="ECO:0000256" key="4">
    <source>
        <dbReference type="SAM" id="Coils"/>
    </source>
</evidence>
<dbReference type="PANTHER" id="PTHR12420">
    <property type="entry name" value="PHD FINGER PROTEIN"/>
    <property type="match status" value="1"/>
</dbReference>
<evidence type="ECO:0000313" key="8">
    <source>
        <dbReference type="Proteomes" id="UP001066276"/>
    </source>
</evidence>
<dbReference type="EMBL" id="JANPWB010000012">
    <property type="protein sequence ID" value="KAJ1114789.1"/>
    <property type="molecule type" value="Genomic_DNA"/>
</dbReference>
<dbReference type="InterPro" id="IPR034732">
    <property type="entry name" value="EPHD"/>
</dbReference>
<feature type="coiled-coil region" evidence="4">
    <location>
        <begin position="481"/>
        <end position="519"/>
    </location>
</feature>
<feature type="compositionally biased region" description="Basic and acidic residues" evidence="5">
    <location>
        <begin position="158"/>
        <end position="168"/>
    </location>
</feature>
<dbReference type="Pfam" id="PF13771">
    <property type="entry name" value="zf-HC5HC2H"/>
    <property type="match status" value="1"/>
</dbReference>
<dbReference type="GO" id="GO:0005634">
    <property type="term" value="C:nucleus"/>
    <property type="evidence" value="ECO:0007669"/>
    <property type="project" value="TreeGrafter"/>
</dbReference>
<evidence type="ECO:0000256" key="5">
    <source>
        <dbReference type="SAM" id="MobiDB-lite"/>
    </source>
</evidence>
<accession>A0AAV7NI15</accession>
<feature type="region of interest" description="Disordered" evidence="5">
    <location>
        <begin position="158"/>
        <end position="231"/>
    </location>
</feature>